<feature type="chain" id="PRO_5037199190" evidence="1">
    <location>
        <begin position="39"/>
        <end position="159"/>
    </location>
</feature>
<organism evidence="3 4">
    <name type="scientific">Leptothoe spongobia TAU-MAC 1115</name>
    <dbReference type="NCBI Taxonomy" id="1967444"/>
    <lineage>
        <taxon>Bacteria</taxon>
        <taxon>Bacillati</taxon>
        <taxon>Cyanobacteriota</taxon>
        <taxon>Cyanophyceae</taxon>
        <taxon>Nodosilineales</taxon>
        <taxon>Cymatolegaceae</taxon>
        <taxon>Leptothoe</taxon>
        <taxon>Leptothoe spongobia</taxon>
    </lineage>
</organism>
<keyword evidence="1" id="KW-0732">Signal</keyword>
<keyword evidence="4" id="KW-1185">Reference proteome</keyword>
<dbReference type="AlphaFoldDB" id="A0A947DDY6"/>
<evidence type="ECO:0000313" key="4">
    <source>
        <dbReference type="Proteomes" id="UP000717364"/>
    </source>
</evidence>
<dbReference type="InterPro" id="IPR025512">
    <property type="entry name" value="DUF4399"/>
</dbReference>
<name>A0A947DDY6_9CYAN</name>
<proteinExistence type="predicted"/>
<dbReference type="Pfam" id="PF14347">
    <property type="entry name" value="DUF4399"/>
    <property type="match status" value="1"/>
</dbReference>
<accession>A0A947DDY6</accession>
<protein>
    <submittedName>
        <fullName evidence="3">DUF4399 domain-containing protein</fullName>
    </submittedName>
</protein>
<evidence type="ECO:0000313" key="3">
    <source>
        <dbReference type="EMBL" id="MBT9315278.1"/>
    </source>
</evidence>
<feature type="domain" description="DUF4399" evidence="2">
    <location>
        <begin position="67"/>
        <end position="158"/>
    </location>
</feature>
<evidence type="ECO:0000256" key="1">
    <source>
        <dbReference type="SAM" id="SignalP"/>
    </source>
</evidence>
<feature type="signal peptide" evidence="1">
    <location>
        <begin position="1"/>
        <end position="38"/>
    </location>
</feature>
<sequence length="159" mass="16930">MVFCLKRGFAIARSLTCQFAIICFTCLFSLSVASAAYATDLSPAPETATAYIIAPSNGETVSSPFIVQFGLSGMGIAPAGVDRPNTGHHHLLIDVKELPSLTEPLQGSEQVLHYGAGQTETQLSLTPGEHTLQLVLGNYSHIPHDNPVISEKIKVTVEP</sequence>
<reference evidence="3" key="2">
    <citation type="journal article" date="2021" name="Mar. Drugs">
        <title>Genome Reduction and Secondary Metabolism of the Marine Sponge-Associated Cyanobacterium Leptothoe.</title>
        <authorList>
            <person name="Konstantinou D."/>
            <person name="Popin R.V."/>
            <person name="Fewer D.P."/>
            <person name="Sivonen K."/>
            <person name="Gkelis S."/>
        </authorList>
    </citation>
    <scope>NUCLEOTIDE SEQUENCE</scope>
    <source>
        <strain evidence="3">TAU-MAC 1115</strain>
    </source>
</reference>
<dbReference type="Proteomes" id="UP000717364">
    <property type="component" value="Unassembled WGS sequence"/>
</dbReference>
<evidence type="ECO:0000259" key="2">
    <source>
        <dbReference type="Pfam" id="PF14347"/>
    </source>
</evidence>
<reference evidence="3" key="1">
    <citation type="submission" date="2020-11" db="EMBL/GenBank/DDBJ databases">
        <authorList>
            <person name="Konstantinou D."/>
            <person name="Gkelis S."/>
            <person name="Popin R."/>
            <person name="Fewer D."/>
            <person name="Sivonen K."/>
        </authorList>
    </citation>
    <scope>NUCLEOTIDE SEQUENCE</scope>
    <source>
        <strain evidence="3">TAU-MAC 1115</strain>
    </source>
</reference>
<dbReference type="RefSeq" id="WP_215608341.1">
    <property type="nucleotide sequence ID" value="NZ_JADOES010000010.1"/>
</dbReference>
<dbReference type="EMBL" id="JADOES010000010">
    <property type="protein sequence ID" value="MBT9315278.1"/>
    <property type="molecule type" value="Genomic_DNA"/>
</dbReference>
<comment type="caution">
    <text evidence="3">The sequence shown here is derived from an EMBL/GenBank/DDBJ whole genome shotgun (WGS) entry which is preliminary data.</text>
</comment>
<gene>
    <name evidence="3" type="ORF">IXB50_07550</name>
</gene>